<dbReference type="SMART" id="SM01260">
    <property type="entry name" value="LANC_like"/>
    <property type="match status" value="1"/>
</dbReference>
<feature type="domain" description="Lantibiotic biosynthesis protein dehydration" evidence="2">
    <location>
        <begin position="235"/>
        <end position="609"/>
    </location>
</feature>
<feature type="binding site" evidence="1">
    <location>
        <position position="983"/>
    </location>
    <ligand>
        <name>Zn(2+)</name>
        <dbReference type="ChEBI" id="CHEBI:29105"/>
    </ligand>
</feature>
<proteinExistence type="predicted"/>
<dbReference type="EMBL" id="BSRZ01000003">
    <property type="protein sequence ID" value="GLW63766.1"/>
    <property type="molecule type" value="Genomic_DNA"/>
</dbReference>
<dbReference type="Proteomes" id="UP001165124">
    <property type="component" value="Unassembled WGS sequence"/>
</dbReference>
<sequence>MTPLFPLDIAARAANLSEQAQVVAALGPPDGAPPLTDLDRWRIDRLAARLAERFHKESTRRAGPARHTQGSLTRLLTDYRRHELALTGRDDGLGRILTDLHADWLPTYQAALRGLERSGDRSAEADWRDFDAYYGRLAIACEPFLTELGRRLREALAAEPDRPAPVIDARVVSDFQAHLLGRFELALAWAVEADAKAHCALHGIDPARATQEDYLAYLDKTFADAESYHRFYLEFPVLGRWLAHVTDLLSGHGREMIARLRADADAVAEAFFGRPIERVRSVRPGRSDMHAGARSVAFVEVTLADGAEASFVYKPRCVRGEAALQKLLARLRDEGVLDYATRAVLPRDGYGYEALIPSGRNRVETRDQAEHVYAELGGYLAIFYILGGGDLHFENVMVADGHAFICDCETVLGAPPKGQPRPSGTLMDSVFKTGLIEWPTASADDTGIRLSGYSGGVSYRLPMPVPQVGDRRLSFEAGVTHRRGVEVEPGAPNRVFLGDELTRAEDFTDAIRAGFDRVYRWFQDRPERAVECVTGLFSGTRVRFINWSTQVYAQLLMAARHPKCLREPLEVDLLVTTVRTFPRNWDADGVLPPWELASMWRLDVPMFTVDAGGDRLVHDHRNEVAAALETTPLEHAAARIRRLSARNRAQQDQYIAAGLSGGDVTSPEFAATCLEQASAVGQRLCRMLREPGRAPWTSYIVTGDGKSEVDIEGDLYTGSAGIAFFLAHLNDADPRPEFRRAAERALAHALDTCDRGRIGVFSGLGGLIYLLTHLHRLWGDRALLDRAAALADEAADLIDRDRHLDVFHGVAGLIPVLLGLADATGGHGLRHARRCAAHLLRHAQADGDTLSWPSPEPDAVTANLTGLSHGAGGIGWTLIMLGCRDDRADCVDAGRRAFAYEARHFDHDEQDWYDLRRVAGGWSRNGRHYANAWCNGAAGIGLTRIHSWALLGKDDDALLHEARQALTATMRGFPRLMNDSLCHGRSGNAELFVRFAELSGEPAFRMEANVQAQTQWRNLEDARPGPESGFFPGLMLGLAGFGMHFLRLARPESTPSVLLLDPPSPVKE</sequence>
<dbReference type="InterPro" id="IPR017146">
    <property type="entry name" value="Lanti_2_LanM"/>
</dbReference>
<evidence type="ECO:0000313" key="3">
    <source>
        <dbReference type="EMBL" id="GLW63766.1"/>
    </source>
</evidence>
<dbReference type="PRINTS" id="PR01950">
    <property type="entry name" value="LANCSUPER"/>
</dbReference>
<dbReference type="InterPro" id="IPR007822">
    <property type="entry name" value="LANC-like"/>
</dbReference>
<accession>A0A9W6UTL7</accession>
<reference evidence="3" key="1">
    <citation type="submission" date="2023-02" db="EMBL/GenBank/DDBJ databases">
        <title>Actinomadura rubrobrunea NBRC 14622.</title>
        <authorList>
            <person name="Ichikawa N."/>
            <person name="Sato H."/>
            <person name="Tonouchi N."/>
        </authorList>
    </citation>
    <scope>NUCLEOTIDE SEQUENCE</scope>
    <source>
        <strain evidence="3">NBRC 14622</strain>
    </source>
</reference>
<name>A0A9W6UTL7_9ACTN</name>
<evidence type="ECO:0000256" key="1">
    <source>
        <dbReference type="PIRSR" id="PIRSR607822-1"/>
    </source>
</evidence>
<dbReference type="PIRSF" id="PIRSF037228">
    <property type="entry name" value="Lant_mod_RumM"/>
    <property type="match status" value="1"/>
</dbReference>
<dbReference type="SUPFAM" id="SSF158745">
    <property type="entry name" value="LanC-like"/>
    <property type="match status" value="1"/>
</dbReference>
<dbReference type="Gene3D" id="1.50.10.10">
    <property type="match status" value="1"/>
</dbReference>
<dbReference type="GO" id="GO:0005975">
    <property type="term" value="P:carbohydrate metabolic process"/>
    <property type="evidence" value="ECO:0007669"/>
    <property type="project" value="InterPro"/>
</dbReference>
<dbReference type="Pfam" id="PF13575">
    <property type="entry name" value="DUF4135"/>
    <property type="match status" value="1"/>
</dbReference>
<dbReference type="Pfam" id="PF05147">
    <property type="entry name" value="LANC_like"/>
    <property type="match status" value="1"/>
</dbReference>
<gene>
    <name evidence="3" type="ORF">Arub01_20100</name>
</gene>
<protein>
    <submittedName>
        <fullName evidence="3">Lanthionine synthetase</fullName>
    </submittedName>
</protein>
<feature type="binding site" evidence="1">
    <location>
        <position position="934"/>
    </location>
    <ligand>
        <name>Zn(2+)</name>
        <dbReference type="ChEBI" id="CHEBI:29105"/>
    </ligand>
</feature>
<dbReference type="NCBIfam" id="TIGR03897">
    <property type="entry name" value="lanti_2_LanM"/>
    <property type="match status" value="1"/>
</dbReference>
<keyword evidence="1" id="KW-0862">Zinc</keyword>
<dbReference type="InterPro" id="IPR012341">
    <property type="entry name" value="6hp_glycosidase-like_sf"/>
</dbReference>
<dbReference type="RefSeq" id="WP_067909137.1">
    <property type="nucleotide sequence ID" value="NZ_BSRZ01000003.1"/>
</dbReference>
<dbReference type="InterPro" id="IPR025410">
    <property type="entry name" value="Lant_dehyd"/>
</dbReference>
<feature type="binding site" evidence="1">
    <location>
        <position position="982"/>
    </location>
    <ligand>
        <name>Zn(2+)</name>
        <dbReference type="ChEBI" id="CHEBI:29105"/>
    </ligand>
</feature>
<dbReference type="GO" id="GO:0031179">
    <property type="term" value="P:peptide modification"/>
    <property type="evidence" value="ECO:0007669"/>
    <property type="project" value="InterPro"/>
</dbReference>
<evidence type="ECO:0000313" key="4">
    <source>
        <dbReference type="Proteomes" id="UP001165124"/>
    </source>
</evidence>
<keyword evidence="4" id="KW-1185">Reference proteome</keyword>
<dbReference type="GO" id="GO:0046872">
    <property type="term" value="F:metal ion binding"/>
    <property type="evidence" value="ECO:0007669"/>
    <property type="project" value="UniProtKB-KW"/>
</dbReference>
<comment type="caution">
    <text evidence="3">The sequence shown here is derived from an EMBL/GenBank/DDBJ whole genome shotgun (WGS) entry which is preliminary data.</text>
</comment>
<dbReference type="AlphaFoldDB" id="A0A9W6UTL7"/>
<dbReference type="CDD" id="cd04792">
    <property type="entry name" value="LanM-like"/>
    <property type="match status" value="1"/>
</dbReference>
<organism evidence="3 4">
    <name type="scientific">Actinomadura rubrobrunea</name>
    <dbReference type="NCBI Taxonomy" id="115335"/>
    <lineage>
        <taxon>Bacteria</taxon>
        <taxon>Bacillati</taxon>
        <taxon>Actinomycetota</taxon>
        <taxon>Actinomycetes</taxon>
        <taxon>Streptosporangiales</taxon>
        <taxon>Thermomonosporaceae</taxon>
        <taxon>Actinomadura</taxon>
    </lineage>
</organism>
<keyword evidence="1" id="KW-0479">Metal-binding</keyword>
<evidence type="ECO:0000259" key="2">
    <source>
        <dbReference type="Pfam" id="PF13575"/>
    </source>
</evidence>